<organism evidence="2 3">
    <name type="scientific">Gardnerella pickettii JCP7719</name>
    <dbReference type="NCBI Taxonomy" id="1261061"/>
    <lineage>
        <taxon>Bacteria</taxon>
        <taxon>Bacillati</taxon>
        <taxon>Actinomycetota</taxon>
        <taxon>Actinomycetes</taxon>
        <taxon>Bifidobacteriales</taxon>
        <taxon>Bifidobacteriaceae</taxon>
        <taxon>Gardnerella</taxon>
        <taxon>Gardnerella pickettii</taxon>
    </lineage>
</organism>
<feature type="transmembrane region" description="Helical" evidence="1">
    <location>
        <begin position="6"/>
        <end position="29"/>
    </location>
</feature>
<dbReference type="AlphaFoldDB" id="S4GJC3"/>
<dbReference type="EMBL" id="ATJO01000173">
    <property type="protein sequence ID" value="EPI49269.1"/>
    <property type="molecule type" value="Genomic_DNA"/>
</dbReference>
<gene>
    <name evidence="2" type="ORF">HMPREF1576_01445</name>
</gene>
<dbReference type="HOGENOM" id="CLU_2649279_0_0_11"/>
<accession>S4GJC3</accession>
<keyword evidence="1" id="KW-1133">Transmembrane helix</keyword>
<reference evidence="2 3" key="1">
    <citation type="submission" date="2013-06" db="EMBL/GenBank/DDBJ databases">
        <authorList>
            <person name="Weinstock G."/>
            <person name="Sodergren E."/>
            <person name="Lobos E.A."/>
            <person name="Fulton L."/>
            <person name="Fulton R."/>
            <person name="Courtney L."/>
            <person name="Fronick C."/>
            <person name="O'Laughlin M."/>
            <person name="Godfrey J."/>
            <person name="Wilson R.M."/>
            <person name="Miner T."/>
            <person name="Farmer C."/>
            <person name="Delehaunty K."/>
            <person name="Cordes M."/>
            <person name="Minx P."/>
            <person name="Tomlinson C."/>
            <person name="Chen J."/>
            <person name="Wollam A."/>
            <person name="Pepin K.H."/>
            <person name="Bhonagiri V."/>
            <person name="Zhang X."/>
            <person name="Warren W."/>
            <person name="Mitreva M."/>
            <person name="Mardis E.R."/>
            <person name="Wilson R.K."/>
        </authorList>
    </citation>
    <scope>NUCLEOTIDE SEQUENCE [LARGE SCALE GENOMIC DNA]</scope>
    <source>
        <strain evidence="2 3">JCP7719</strain>
    </source>
</reference>
<name>S4GJC3_9BIFI</name>
<dbReference type="Proteomes" id="UP000014601">
    <property type="component" value="Unassembled WGS sequence"/>
</dbReference>
<comment type="caution">
    <text evidence="2">The sequence shown here is derived from an EMBL/GenBank/DDBJ whole genome shotgun (WGS) entry which is preliminary data.</text>
</comment>
<evidence type="ECO:0000313" key="3">
    <source>
        <dbReference type="Proteomes" id="UP000014601"/>
    </source>
</evidence>
<proteinExistence type="predicted"/>
<evidence type="ECO:0000313" key="2">
    <source>
        <dbReference type="EMBL" id="EPI49269.1"/>
    </source>
</evidence>
<sequence length="78" mass="9017">MFWFFGGVFLVFLDYFCFVFVGVWLRGVFLRVLAVFSTRRCFGFVSMVLACWFGCDLLLGLLWCKFISCCSARLVLLG</sequence>
<feature type="transmembrane region" description="Helical" evidence="1">
    <location>
        <begin position="41"/>
        <end position="63"/>
    </location>
</feature>
<evidence type="ECO:0000256" key="1">
    <source>
        <dbReference type="SAM" id="Phobius"/>
    </source>
</evidence>
<keyword evidence="1" id="KW-0812">Transmembrane</keyword>
<protein>
    <submittedName>
        <fullName evidence="2">Uncharacterized protein</fullName>
    </submittedName>
</protein>
<keyword evidence="1" id="KW-0472">Membrane</keyword>